<proteinExistence type="predicted"/>
<sequence length="309" mass="35709">METFKFKDKLGKEIHVYKWIPKDKTNIKGVVQIAHGMAETALRYDYFANKLTDEGYIVYANDHRGHGQTSESKEKLGFVGDSDGFLLMISDMKELNDIIREENKDLKIILFGHSMGSFLSQRYMQLYGDTIDGLILSGSNGKPKFITKVGKFIAKIEMKLKGRKAKSPLMDKLSFGGFNKRFPDAKTDYDWICGNEEEVKKYIEDDYCGFIETTSFYYDLINGIWSIHEGENFNNIRKDVPIYIFSGEDDPVGDFGKGVRNLYELYKGAGVYDLDYKLYKSGRHEMLNEKNKDEVIENIISWINKRHFV</sequence>
<reference evidence="2 3" key="1">
    <citation type="submission" date="2021-03" db="EMBL/GenBank/DDBJ databases">
        <title>Genomic Encyclopedia of Type Strains, Phase IV (KMG-IV): sequencing the most valuable type-strain genomes for metagenomic binning, comparative biology and taxonomic classification.</title>
        <authorList>
            <person name="Goeker M."/>
        </authorList>
    </citation>
    <scope>NUCLEOTIDE SEQUENCE [LARGE SCALE GENOMIC DNA]</scope>
    <source>
        <strain evidence="2 3">DSM 3984</strain>
    </source>
</reference>
<dbReference type="InterPro" id="IPR029058">
    <property type="entry name" value="AB_hydrolase_fold"/>
</dbReference>
<dbReference type="SUPFAM" id="SSF53474">
    <property type="entry name" value="alpha/beta-Hydrolases"/>
    <property type="match status" value="1"/>
</dbReference>
<dbReference type="Gene3D" id="3.40.50.1820">
    <property type="entry name" value="alpha/beta hydrolase"/>
    <property type="match status" value="1"/>
</dbReference>
<dbReference type="Pfam" id="PF12146">
    <property type="entry name" value="Hydrolase_4"/>
    <property type="match status" value="1"/>
</dbReference>
<dbReference type="InterPro" id="IPR051044">
    <property type="entry name" value="MAG_DAG_Lipase"/>
</dbReference>
<dbReference type="RefSeq" id="WP_209795618.1">
    <property type="nucleotide sequence ID" value="NZ_JAGGJZ010000001.1"/>
</dbReference>
<dbReference type="EMBL" id="JAGGJZ010000001">
    <property type="protein sequence ID" value="MBP1888900.1"/>
    <property type="molecule type" value="Genomic_DNA"/>
</dbReference>
<protein>
    <submittedName>
        <fullName evidence="2">Alpha-beta hydrolase superfamily lysophospholipase</fullName>
    </submittedName>
</protein>
<dbReference type="GO" id="GO:0016787">
    <property type="term" value="F:hydrolase activity"/>
    <property type="evidence" value="ECO:0007669"/>
    <property type="project" value="UniProtKB-KW"/>
</dbReference>
<name>A0ABS4EY21_9CLOT</name>
<accession>A0ABS4EY21</accession>
<comment type="caution">
    <text evidence="2">The sequence shown here is derived from an EMBL/GenBank/DDBJ whole genome shotgun (WGS) entry which is preliminary data.</text>
</comment>
<dbReference type="PANTHER" id="PTHR11614">
    <property type="entry name" value="PHOSPHOLIPASE-RELATED"/>
    <property type="match status" value="1"/>
</dbReference>
<keyword evidence="2" id="KW-0378">Hydrolase</keyword>
<evidence type="ECO:0000259" key="1">
    <source>
        <dbReference type="Pfam" id="PF12146"/>
    </source>
</evidence>
<dbReference type="Proteomes" id="UP000783390">
    <property type="component" value="Unassembled WGS sequence"/>
</dbReference>
<keyword evidence="3" id="KW-1185">Reference proteome</keyword>
<evidence type="ECO:0000313" key="3">
    <source>
        <dbReference type="Proteomes" id="UP000783390"/>
    </source>
</evidence>
<feature type="domain" description="Serine aminopeptidase S33" evidence="1">
    <location>
        <begin position="26"/>
        <end position="291"/>
    </location>
</feature>
<organism evidence="2 3">
    <name type="scientific">Clostridium moniliforme</name>
    <dbReference type="NCBI Taxonomy" id="39489"/>
    <lineage>
        <taxon>Bacteria</taxon>
        <taxon>Bacillati</taxon>
        <taxon>Bacillota</taxon>
        <taxon>Clostridia</taxon>
        <taxon>Eubacteriales</taxon>
        <taxon>Clostridiaceae</taxon>
        <taxon>Clostridium</taxon>
    </lineage>
</organism>
<evidence type="ECO:0000313" key="2">
    <source>
        <dbReference type="EMBL" id="MBP1888900.1"/>
    </source>
</evidence>
<dbReference type="InterPro" id="IPR022742">
    <property type="entry name" value="Hydrolase_4"/>
</dbReference>
<gene>
    <name evidence="2" type="ORF">J2Z53_000479</name>
</gene>